<dbReference type="PROSITE" id="PS50114">
    <property type="entry name" value="GATA_ZN_FINGER_2"/>
    <property type="match status" value="1"/>
</dbReference>
<dbReference type="GO" id="GO:0005634">
    <property type="term" value="C:nucleus"/>
    <property type="evidence" value="ECO:0007669"/>
    <property type="project" value="UniProtKB-SubCell"/>
</dbReference>
<dbReference type="PANTHER" id="PTHR10071">
    <property type="entry name" value="TRANSCRIPTION FACTOR GATA FAMILY MEMBER"/>
    <property type="match status" value="1"/>
</dbReference>
<dbReference type="GO" id="GO:0045944">
    <property type="term" value="P:positive regulation of transcription by RNA polymerase II"/>
    <property type="evidence" value="ECO:0007669"/>
    <property type="project" value="TreeGrafter"/>
</dbReference>
<protein>
    <recommendedName>
        <fullName evidence="8">GATA-type domain-containing protein</fullName>
    </recommendedName>
</protein>
<evidence type="ECO:0000259" key="8">
    <source>
        <dbReference type="PROSITE" id="PS50114"/>
    </source>
</evidence>
<dbReference type="GO" id="GO:0000122">
    <property type="term" value="P:negative regulation of transcription by RNA polymerase II"/>
    <property type="evidence" value="ECO:0007669"/>
    <property type="project" value="TreeGrafter"/>
</dbReference>
<reference evidence="9 10" key="1">
    <citation type="submission" date="2016-07" db="EMBL/GenBank/DDBJ databases">
        <title>Pervasive Adenine N6-methylation of Active Genes in Fungi.</title>
        <authorList>
            <consortium name="DOE Joint Genome Institute"/>
            <person name="Mondo S.J."/>
            <person name="Dannebaum R.O."/>
            <person name="Kuo R.C."/>
            <person name="Labutti K."/>
            <person name="Haridas S."/>
            <person name="Kuo A."/>
            <person name="Salamov A."/>
            <person name="Ahrendt S.R."/>
            <person name="Lipzen A."/>
            <person name="Sullivan W."/>
            <person name="Andreopoulos W.B."/>
            <person name="Clum A."/>
            <person name="Lindquist E."/>
            <person name="Daum C."/>
            <person name="Ramamoorthy G.K."/>
            <person name="Gryganskyi A."/>
            <person name="Culley D."/>
            <person name="Magnuson J.K."/>
            <person name="James T.Y."/>
            <person name="O'Malley M.A."/>
            <person name="Stajich J.E."/>
            <person name="Spatafora J.W."/>
            <person name="Visel A."/>
            <person name="Grigoriev I.V."/>
        </authorList>
    </citation>
    <scope>NUCLEOTIDE SEQUENCE [LARGE SCALE GENOMIC DNA]</scope>
    <source>
        <strain evidence="9 10">NRRL 1336</strain>
    </source>
</reference>
<name>A0A1X2J2P9_9FUNG</name>
<dbReference type="InterPro" id="IPR000679">
    <property type="entry name" value="Znf_GATA"/>
</dbReference>
<keyword evidence="10" id="KW-1185">Reference proteome</keyword>
<dbReference type="Gene3D" id="3.30.50.10">
    <property type="entry name" value="Erythroid Transcription Factor GATA-1, subunit A"/>
    <property type="match status" value="1"/>
</dbReference>
<evidence type="ECO:0000313" key="10">
    <source>
        <dbReference type="Proteomes" id="UP000193560"/>
    </source>
</evidence>
<comment type="subcellular location">
    <subcellularLocation>
        <location evidence="1">Nucleus</location>
    </subcellularLocation>
</comment>
<keyword evidence="2" id="KW-0479">Metal-binding</keyword>
<evidence type="ECO:0000256" key="7">
    <source>
        <dbReference type="SAM" id="MobiDB-lite"/>
    </source>
</evidence>
<dbReference type="CDD" id="cd00202">
    <property type="entry name" value="ZnF_GATA"/>
    <property type="match status" value="1"/>
</dbReference>
<dbReference type="Proteomes" id="UP000193560">
    <property type="component" value="Unassembled WGS sequence"/>
</dbReference>
<dbReference type="Pfam" id="PF00320">
    <property type="entry name" value="GATA"/>
    <property type="match status" value="1"/>
</dbReference>
<keyword evidence="5" id="KW-0539">Nucleus</keyword>
<dbReference type="GO" id="GO:0000978">
    <property type="term" value="F:RNA polymerase II cis-regulatory region sequence-specific DNA binding"/>
    <property type="evidence" value="ECO:0007669"/>
    <property type="project" value="TreeGrafter"/>
</dbReference>
<proteinExistence type="predicted"/>
<feature type="region of interest" description="Disordered" evidence="7">
    <location>
        <begin position="283"/>
        <end position="305"/>
    </location>
</feature>
<dbReference type="PANTHER" id="PTHR10071:SF281">
    <property type="entry name" value="BOX A-BINDING FACTOR-RELATED"/>
    <property type="match status" value="1"/>
</dbReference>
<dbReference type="GO" id="GO:0000981">
    <property type="term" value="F:DNA-binding transcription factor activity, RNA polymerase II-specific"/>
    <property type="evidence" value="ECO:0007669"/>
    <property type="project" value="TreeGrafter"/>
</dbReference>
<dbReference type="SMART" id="SM00401">
    <property type="entry name" value="ZnF_GATA"/>
    <property type="match status" value="1"/>
</dbReference>
<evidence type="ECO:0000256" key="3">
    <source>
        <dbReference type="ARBA" id="ARBA00022771"/>
    </source>
</evidence>
<keyword evidence="4" id="KW-0862">Zinc</keyword>
<comment type="caution">
    <text evidence="9">The sequence shown here is derived from an EMBL/GenBank/DDBJ whole genome shotgun (WGS) entry which is preliminary data.</text>
</comment>
<feature type="compositionally biased region" description="Basic and acidic residues" evidence="7">
    <location>
        <begin position="296"/>
        <end position="305"/>
    </location>
</feature>
<feature type="domain" description="GATA-type" evidence="8">
    <location>
        <begin position="161"/>
        <end position="215"/>
    </location>
</feature>
<evidence type="ECO:0000313" key="9">
    <source>
        <dbReference type="EMBL" id="ORZ26080.1"/>
    </source>
</evidence>
<dbReference type="GO" id="GO:0008270">
    <property type="term" value="F:zinc ion binding"/>
    <property type="evidence" value="ECO:0007669"/>
    <property type="project" value="UniProtKB-KW"/>
</dbReference>
<dbReference type="STRING" id="90262.A0A1X2J2P9"/>
<dbReference type="AlphaFoldDB" id="A0A1X2J2P9"/>
<evidence type="ECO:0000256" key="6">
    <source>
        <dbReference type="PROSITE-ProRule" id="PRU00094"/>
    </source>
</evidence>
<dbReference type="InterPro" id="IPR013088">
    <property type="entry name" value="Znf_NHR/GATA"/>
</dbReference>
<dbReference type="EMBL" id="MCGE01000001">
    <property type="protein sequence ID" value="ORZ26080.1"/>
    <property type="molecule type" value="Genomic_DNA"/>
</dbReference>
<keyword evidence="3 6" id="KW-0863">Zinc-finger</keyword>
<sequence length="346" mass="38242">MTSTTEDYLLSPDLFFGEQGQDSFAQLFNNSAFPSPALTNADSLPSPTTSLDSIMSPTDGPLDEQMLAALMLATTSSSNLAGVSSQFSHDLDLNQFVTFEEDTTLTASLDSPNLQVKEEMFDDINTTAAAATTTDDDESSSLASTVDTALSSTKPAKKTRTPRQLECFNCHVTKTPLWRRTPDRAHSLCNACGLYYKQYGAHRPLHVRQKQVTKPVTTNHAAMAPLTPPFGKLMDPTMMMNKELKPLASKPLLLPAIHQQQQQQQSYGGVGLKRSFDTMASTTTNSVVDGEEETTWMEKNKKQKDLTEEDDRFKGLLARMNQDQMHGFLDMLERRCVILRSVLANA</sequence>
<evidence type="ECO:0000256" key="1">
    <source>
        <dbReference type="ARBA" id="ARBA00004123"/>
    </source>
</evidence>
<gene>
    <name evidence="9" type="ORF">BCR42DRAFT_401538</name>
</gene>
<dbReference type="InterPro" id="IPR039355">
    <property type="entry name" value="Transcription_factor_GATA"/>
</dbReference>
<evidence type="ECO:0000256" key="2">
    <source>
        <dbReference type="ARBA" id="ARBA00022723"/>
    </source>
</evidence>
<evidence type="ECO:0000256" key="5">
    <source>
        <dbReference type="ARBA" id="ARBA00023242"/>
    </source>
</evidence>
<feature type="region of interest" description="Disordered" evidence="7">
    <location>
        <begin position="131"/>
        <end position="158"/>
    </location>
</feature>
<accession>A0A1X2J2P9</accession>
<evidence type="ECO:0000256" key="4">
    <source>
        <dbReference type="ARBA" id="ARBA00022833"/>
    </source>
</evidence>
<dbReference type="SUPFAM" id="SSF57716">
    <property type="entry name" value="Glucocorticoid receptor-like (DNA-binding domain)"/>
    <property type="match status" value="1"/>
</dbReference>
<organism evidence="9 10">
    <name type="scientific">Absidia repens</name>
    <dbReference type="NCBI Taxonomy" id="90262"/>
    <lineage>
        <taxon>Eukaryota</taxon>
        <taxon>Fungi</taxon>
        <taxon>Fungi incertae sedis</taxon>
        <taxon>Mucoromycota</taxon>
        <taxon>Mucoromycotina</taxon>
        <taxon>Mucoromycetes</taxon>
        <taxon>Mucorales</taxon>
        <taxon>Cunninghamellaceae</taxon>
        <taxon>Absidia</taxon>
    </lineage>
</organism>
<dbReference type="OrthoDB" id="515401at2759"/>